<feature type="domain" description="C1q" evidence="1">
    <location>
        <begin position="17"/>
        <end position="137"/>
    </location>
</feature>
<dbReference type="SUPFAM" id="SSF49842">
    <property type="entry name" value="TNF-like"/>
    <property type="match status" value="1"/>
</dbReference>
<sequence length="144" mass="16107">MSIPDKTVPLDSGEYPAFYTLLTHQETNISPHHTLVFNMVRTDTHVAYSNYTGAYTVPIAGVYVISWYVRSSGGLYFELVSNSQVLDSGFNDGDSQKTTGKTYLGRFKVKDVIFARTHNSYVGSGNILSNTHGYSTFLDYRIIQ</sequence>
<evidence type="ECO:0000313" key="3">
    <source>
        <dbReference type="Proteomes" id="UP001186944"/>
    </source>
</evidence>
<dbReference type="Proteomes" id="UP001186944">
    <property type="component" value="Unassembled WGS sequence"/>
</dbReference>
<accession>A0AA89CBJ4</accession>
<dbReference type="InterPro" id="IPR008983">
    <property type="entry name" value="Tumour_necrosis_fac-like_dom"/>
</dbReference>
<proteinExistence type="predicted"/>
<evidence type="ECO:0000259" key="1">
    <source>
        <dbReference type="Pfam" id="PF00386"/>
    </source>
</evidence>
<dbReference type="InterPro" id="IPR001073">
    <property type="entry name" value="C1q_dom"/>
</dbReference>
<gene>
    <name evidence="2" type="ORF">FSP39_022916</name>
</gene>
<keyword evidence="3" id="KW-1185">Reference proteome</keyword>
<dbReference type="Gene3D" id="2.60.120.40">
    <property type="match status" value="1"/>
</dbReference>
<reference evidence="2" key="1">
    <citation type="submission" date="2019-08" db="EMBL/GenBank/DDBJ databases">
        <title>The improved chromosome-level genome for the pearl oyster Pinctada fucata martensii using PacBio sequencing and Hi-C.</title>
        <authorList>
            <person name="Zheng Z."/>
        </authorList>
    </citation>
    <scope>NUCLEOTIDE SEQUENCE</scope>
    <source>
        <strain evidence="2">ZZ-2019</strain>
        <tissue evidence="2">Adductor muscle</tissue>
    </source>
</reference>
<dbReference type="AlphaFoldDB" id="A0AA89CBJ4"/>
<organism evidence="2 3">
    <name type="scientific">Pinctada imbricata</name>
    <name type="common">Atlantic pearl-oyster</name>
    <name type="synonym">Pinctada martensii</name>
    <dbReference type="NCBI Taxonomy" id="66713"/>
    <lineage>
        <taxon>Eukaryota</taxon>
        <taxon>Metazoa</taxon>
        <taxon>Spiralia</taxon>
        <taxon>Lophotrochozoa</taxon>
        <taxon>Mollusca</taxon>
        <taxon>Bivalvia</taxon>
        <taxon>Autobranchia</taxon>
        <taxon>Pteriomorphia</taxon>
        <taxon>Pterioida</taxon>
        <taxon>Pterioidea</taxon>
        <taxon>Pteriidae</taxon>
        <taxon>Pinctada</taxon>
    </lineage>
</organism>
<name>A0AA89CBJ4_PINIB</name>
<protein>
    <recommendedName>
        <fullName evidence="1">C1q domain-containing protein</fullName>
    </recommendedName>
</protein>
<dbReference type="Pfam" id="PF00386">
    <property type="entry name" value="C1q"/>
    <property type="match status" value="1"/>
</dbReference>
<evidence type="ECO:0000313" key="2">
    <source>
        <dbReference type="EMBL" id="KAK3103922.1"/>
    </source>
</evidence>
<comment type="caution">
    <text evidence="2">The sequence shown here is derived from an EMBL/GenBank/DDBJ whole genome shotgun (WGS) entry which is preliminary data.</text>
</comment>
<dbReference type="EMBL" id="VSWD01000005">
    <property type="protein sequence ID" value="KAK3103922.1"/>
    <property type="molecule type" value="Genomic_DNA"/>
</dbReference>